<feature type="domain" description="AMP-activated protein kinase glycogen-binding" evidence="3">
    <location>
        <begin position="41"/>
        <end position="117"/>
    </location>
</feature>
<dbReference type="EMBL" id="JARVKF010000013">
    <property type="protein sequence ID" value="KAK9425554.1"/>
    <property type="molecule type" value="Genomic_DNA"/>
</dbReference>
<evidence type="ECO:0000259" key="3">
    <source>
        <dbReference type="Pfam" id="PF16561"/>
    </source>
</evidence>
<feature type="region of interest" description="Disordered" evidence="2">
    <location>
        <begin position="441"/>
        <end position="552"/>
    </location>
</feature>
<dbReference type="InterPro" id="IPR032640">
    <property type="entry name" value="AMPK1_CBM"/>
</dbReference>
<dbReference type="InterPro" id="IPR050827">
    <property type="entry name" value="CRP1_MDG1_kinase"/>
</dbReference>
<feature type="compositionally biased region" description="Low complexity" evidence="2">
    <location>
        <begin position="491"/>
        <end position="530"/>
    </location>
</feature>
<dbReference type="GO" id="GO:0016301">
    <property type="term" value="F:kinase activity"/>
    <property type="evidence" value="ECO:0007669"/>
    <property type="project" value="UniProtKB-KW"/>
</dbReference>
<protein>
    <submittedName>
        <fullName evidence="4">AMP-activated protein kinase glycogen-binding domain-containing protein</fullName>
    </submittedName>
</protein>
<proteinExistence type="inferred from homology"/>
<dbReference type="PANTHER" id="PTHR10343">
    <property type="entry name" value="5'-AMP-ACTIVATED PROTEIN KINASE , BETA SUBUNIT"/>
    <property type="match status" value="1"/>
</dbReference>
<evidence type="ECO:0000256" key="2">
    <source>
        <dbReference type="SAM" id="MobiDB-lite"/>
    </source>
</evidence>
<evidence type="ECO:0000256" key="1">
    <source>
        <dbReference type="ARBA" id="ARBA00038216"/>
    </source>
</evidence>
<dbReference type="SUPFAM" id="SSF81296">
    <property type="entry name" value="E set domains"/>
    <property type="match status" value="1"/>
</dbReference>
<accession>A0ABR2VF60</accession>
<dbReference type="InterPro" id="IPR014756">
    <property type="entry name" value="Ig_E-set"/>
</dbReference>
<organism evidence="4 5">
    <name type="scientific">Seiridium unicorne</name>
    <dbReference type="NCBI Taxonomy" id="138068"/>
    <lineage>
        <taxon>Eukaryota</taxon>
        <taxon>Fungi</taxon>
        <taxon>Dikarya</taxon>
        <taxon>Ascomycota</taxon>
        <taxon>Pezizomycotina</taxon>
        <taxon>Sordariomycetes</taxon>
        <taxon>Xylariomycetidae</taxon>
        <taxon>Amphisphaeriales</taxon>
        <taxon>Sporocadaceae</taxon>
        <taxon>Seiridium</taxon>
    </lineage>
</organism>
<keyword evidence="4" id="KW-0808">Transferase</keyword>
<feature type="compositionally biased region" description="Basic and acidic residues" evidence="2">
    <location>
        <begin position="448"/>
        <end position="459"/>
    </location>
</feature>
<feature type="region of interest" description="Disordered" evidence="2">
    <location>
        <begin position="292"/>
        <end position="316"/>
    </location>
</feature>
<gene>
    <name evidence="4" type="ORF">SUNI508_02915</name>
</gene>
<dbReference type="Pfam" id="PF16561">
    <property type="entry name" value="AMPK1_CBM"/>
    <property type="match status" value="1"/>
</dbReference>
<dbReference type="Gene3D" id="2.60.40.10">
    <property type="entry name" value="Immunoglobulins"/>
    <property type="match status" value="1"/>
</dbReference>
<keyword evidence="4" id="KW-0418">Kinase</keyword>
<dbReference type="CDD" id="cd02859">
    <property type="entry name" value="E_set_AMPKbeta_like_N"/>
    <property type="match status" value="1"/>
</dbReference>
<feature type="compositionally biased region" description="Low complexity" evidence="2">
    <location>
        <begin position="388"/>
        <end position="401"/>
    </location>
</feature>
<dbReference type="PANTHER" id="PTHR10343:SF81">
    <property type="entry name" value="CRUCIFORM DNA-RECOGNIZING PROTEIN 1-RELATED"/>
    <property type="match status" value="1"/>
</dbReference>
<comment type="caution">
    <text evidence="4">The sequence shown here is derived from an EMBL/GenBank/DDBJ whole genome shotgun (WGS) entry which is preliminary data.</text>
</comment>
<keyword evidence="5" id="KW-1185">Reference proteome</keyword>
<dbReference type="InterPro" id="IPR013783">
    <property type="entry name" value="Ig-like_fold"/>
</dbReference>
<evidence type="ECO:0000313" key="4">
    <source>
        <dbReference type="EMBL" id="KAK9425554.1"/>
    </source>
</evidence>
<sequence length="552" mass="57267">MSKRPFIFSPAQHRQARATHLIGDATPQSRYLDLTGLSVAFTFRDHPASEVYVTGTFDGWKKTEQLEKIGEHFEKQVQLSDASKKIYYKFVVDGNWVTDHTAPKETDESGNENNVLTPERIVTEAPATTAIMNSAAPDSTTAALAAGAPLEKKEEKEYKTEGLPGLFPETPAADLNKEFSINPLPAAPGAVNPVALTPGEKIPEHIAAESTSSNVRLDPASYEKADELPGGIAAFSSAAPTSTTAELAAGAPIETKVPAVVKESQEKAHFDPEASAVPEEVQEKAALEKELLDRVKEAPSTSEGTAGKGTEKTENTVSAGEAAASVAAAATALGGAALAGAVAATNLAVDKGTVAASSAQESATQAATNLPESVKAQLPESVQNAIGTTAKETTIEETAPAVPVEVKESFAEAGKSPEAATSASAVEDKAAVETELLKEVKLAPAVGEESKKTEPKTESTPEVAISDLKTEPKAEPVSTSADKTVPEIKTETAPTTTAANGTGAQTVAAEPATPAKSTASSSKAAESPATTEKKKKNRISAFFGKLKEKSKK</sequence>
<dbReference type="Proteomes" id="UP001408356">
    <property type="component" value="Unassembled WGS sequence"/>
</dbReference>
<feature type="region of interest" description="Disordered" evidence="2">
    <location>
        <begin position="366"/>
        <end position="429"/>
    </location>
</feature>
<reference evidence="4 5" key="1">
    <citation type="journal article" date="2024" name="J. Plant Pathol.">
        <title>Sequence and assembly of the genome of Seiridium unicorne, isolate CBS 538.82, causal agent of cypress canker disease.</title>
        <authorList>
            <person name="Scali E."/>
            <person name="Rocca G.D."/>
            <person name="Danti R."/>
            <person name="Garbelotto M."/>
            <person name="Barberini S."/>
            <person name="Baroncelli R."/>
            <person name="Emiliani G."/>
        </authorList>
    </citation>
    <scope>NUCLEOTIDE SEQUENCE [LARGE SCALE GENOMIC DNA]</scope>
    <source>
        <strain evidence="4 5">BM-138-508</strain>
    </source>
</reference>
<evidence type="ECO:0000313" key="5">
    <source>
        <dbReference type="Proteomes" id="UP001408356"/>
    </source>
</evidence>
<name>A0ABR2VF60_9PEZI</name>
<comment type="similarity">
    <text evidence="1">Belongs to the CRP1/MDG1 family.</text>
</comment>